<feature type="domain" description="Origin recognition complex subunit 3 insertion" evidence="2">
    <location>
        <begin position="109"/>
        <end position="143"/>
    </location>
</feature>
<evidence type="ECO:0000259" key="1">
    <source>
        <dbReference type="Pfam" id="PF07034"/>
    </source>
</evidence>
<dbReference type="Pfam" id="PF19675">
    <property type="entry name" value="ORC3_ins"/>
    <property type="match status" value="1"/>
</dbReference>
<evidence type="ECO:0000259" key="2">
    <source>
        <dbReference type="Pfam" id="PF19675"/>
    </source>
</evidence>
<dbReference type="PANTHER" id="PTHR12748">
    <property type="entry name" value="ORIGIN RECOGNITION COMPLEX SUBUNIT 3"/>
    <property type="match status" value="1"/>
</dbReference>
<dbReference type="GO" id="GO:0003688">
    <property type="term" value="F:DNA replication origin binding"/>
    <property type="evidence" value="ECO:0007669"/>
    <property type="project" value="TreeGrafter"/>
</dbReference>
<dbReference type="GO" id="GO:0006270">
    <property type="term" value="P:DNA replication initiation"/>
    <property type="evidence" value="ECO:0007669"/>
    <property type="project" value="TreeGrafter"/>
</dbReference>
<dbReference type="GO" id="GO:0031261">
    <property type="term" value="C:DNA replication preinitiation complex"/>
    <property type="evidence" value="ECO:0007669"/>
    <property type="project" value="TreeGrafter"/>
</dbReference>
<dbReference type="GeneID" id="108716170"/>
<dbReference type="Proteomes" id="UP000186698">
    <property type="component" value="Chromosome 5L"/>
</dbReference>
<dbReference type="RefSeq" id="XP_041419686.1">
    <property type="nucleotide sequence ID" value="XM_041563752.1"/>
</dbReference>
<dbReference type="AlphaFoldDB" id="A0A8J1KQU5"/>
<reference evidence="4" key="1">
    <citation type="submission" date="2025-08" db="UniProtKB">
        <authorList>
            <consortium name="RefSeq"/>
        </authorList>
    </citation>
    <scope>IDENTIFICATION</scope>
    <source>
        <strain evidence="4">J_2021</strain>
        <tissue evidence="4">Erythrocytes</tissue>
    </source>
</reference>
<accession>A0A8J1KQU5</accession>
<dbReference type="PANTHER" id="PTHR12748:SF0">
    <property type="entry name" value="ORIGIN RECOGNITION COMPLEX SUBUNIT 3"/>
    <property type="match status" value="1"/>
</dbReference>
<dbReference type="GO" id="GO:0005664">
    <property type="term" value="C:nuclear origin of replication recognition complex"/>
    <property type="evidence" value="ECO:0007669"/>
    <property type="project" value="InterPro"/>
</dbReference>
<name>A0A8J1KQU5_XENLA</name>
<keyword evidence="3" id="KW-1185">Reference proteome</keyword>
<dbReference type="CTD" id="108716170"/>
<evidence type="ECO:0000313" key="4">
    <source>
        <dbReference type="RefSeq" id="XP_041419686.1"/>
    </source>
</evidence>
<organism evidence="3 4">
    <name type="scientific">Xenopus laevis</name>
    <name type="common">African clawed frog</name>
    <dbReference type="NCBI Taxonomy" id="8355"/>
    <lineage>
        <taxon>Eukaryota</taxon>
        <taxon>Metazoa</taxon>
        <taxon>Chordata</taxon>
        <taxon>Craniata</taxon>
        <taxon>Vertebrata</taxon>
        <taxon>Euteleostomi</taxon>
        <taxon>Amphibia</taxon>
        <taxon>Batrachia</taxon>
        <taxon>Anura</taxon>
        <taxon>Pipoidea</taxon>
        <taxon>Pipidae</taxon>
        <taxon>Xenopodinae</taxon>
        <taxon>Xenopus</taxon>
        <taxon>Xenopus</taxon>
    </lineage>
</organism>
<sequence length="172" mass="19914">MTTSSVSKLFCILTKKKKTSLTVGLSDYFNEDLRDSEDGKKWFESCQLLWQQMKSQTEQLQEELNKRLFENLIGFLRKSHAGFHGKKDYWRCRMRASEIPTAALVLGMFENKLLEMKEKRRAKKPTKFELLRQDVVDFIDELAFAAVVHAAEGSNSDLIQQVDEVTQYPLGV</sequence>
<gene>
    <name evidence="4" type="primary">LOC108716170</name>
</gene>
<dbReference type="OrthoDB" id="10265211at2759"/>
<feature type="domain" description="Origin recognition complex subunit 3 N-terminal" evidence="1">
    <location>
        <begin position="2"/>
        <end position="108"/>
    </location>
</feature>
<protein>
    <submittedName>
        <fullName evidence="4">Origin recognition complex subunit 3-like</fullName>
    </submittedName>
</protein>
<dbReference type="InterPro" id="IPR045663">
    <property type="entry name" value="ORC3_ins"/>
</dbReference>
<dbReference type="KEGG" id="xla:108716170"/>
<dbReference type="InterPro" id="IPR020795">
    <property type="entry name" value="ORC3"/>
</dbReference>
<dbReference type="InterPro" id="IPR045667">
    <property type="entry name" value="ORC3_N"/>
</dbReference>
<evidence type="ECO:0000313" key="3">
    <source>
        <dbReference type="Proteomes" id="UP000186698"/>
    </source>
</evidence>
<dbReference type="Pfam" id="PF07034">
    <property type="entry name" value="ORC3_N"/>
    <property type="match status" value="1"/>
</dbReference>
<dbReference type="GO" id="GO:0005656">
    <property type="term" value="C:nuclear pre-replicative complex"/>
    <property type="evidence" value="ECO:0007669"/>
    <property type="project" value="TreeGrafter"/>
</dbReference>
<proteinExistence type="predicted"/>